<feature type="compositionally biased region" description="Basic and acidic residues" evidence="5">
    <location>
        <begin position="565"/>
        <end position="577"/>
    </location>
</feature>
<feature type="coiled-coil region" evidence="4">
    <location>
        <begin position="450"/>
        <end position="494"/>
    </location>
</feature>
<feature type="compositionally biased region" description="Low complexity" evidence="5">
    <location>
        <begin position="550"/>
        <end position="564"/>
    </location>
</feature>
<dbReference type="GO" id="GO:0008270">
    <property type="term" value="F:zinc ion binding"/>
    <property type="evidence" value="ECO:0007669"/>
    <property type="project" value="UniProtKB-KW"/>
</dbReference>
<reference evidence="6" key="2">
    <citation type="submission" date="2021-09" db="EMBL/GenBank/DDBJ databases">
        <authorList>
            <person name="Jia N."/>
            <person name="Wang J."/>
            <person name="Shi W."/>
            <person name="Du L."/>
            <person name="Sun Y."/>
            <person name="Zhan W."/>
            <person name="Jiang J."/>
            <person name="Wang Q."/>
            <person name="Zhang B."/>
            <person name="Ji P."/>
            <person name="Sakyi L.B."/>
            <person name="Cui X."/>
            <person name="Yuan T."/>
            <person name="Jiang B."/>
            <person name="Yang W."/>
            <person name="Lam T.T.-Y."/>
            <person name="Chang Q."/>
            <person name="Ding S."/>
            <person name="Wang X."/>
            <person name="Zhu J."/>
            <person name="Ruan X."/>
            <person name="Zhao L."/>
            <person name="Wei J."/>
            <person name="Que T."/>
            <person name="Du C."/>
            <person name="Cheng J."/>
            <person name="Dai P."/>
            <person name="Han X."/>
            <person name="Huang E."/>
            <person name="Gao Y."/>
            <person name="Liu J."/>
            <person name="Shao H."/>
            <person name="Ye R."/>
            <person name="Li L."/>
            <person name="Wei W."/>
            <person name="Wang X."/>
            <person name="Wang C."/>
            <person name="Huo Q."/>
            <person name="Li W."/>
            <person name="Guo W."/>
            <person name="Chen H."/>
            <person name="Chen S."/>
            <person name="Zhou L."/>
            <person name="Zhou L."/>
            <person name="Ni X."/>
            <person name="Tian J."/>
            <person name="Zhou Y."/>
            <person name="Sheng Y."/>
            <person name="Liu T."/>
            <person name="Pan Y."/>
            <person name="Xia L."/>
            <person name="Li J."/>
            <person name="Zhao F."/>
            <person name="Cao W."/>
        </authorList>
    </citation>
    <scope>NUCLEOTIDE SEQUENCE</scope>
    <source>
        <strain evidence="6">Rsan-2018</strain>
        <tissue evidence="6">Larvae</tissue>
    </source>
</reference>
<evidence type="ECO:0000256" key="3">
    <source>
        <dbReference type="ARBA" id="ARBA00022833"/>
    </source>
</evidence>
<dbReference type="EMBL" id="JABSTV010001248">
    <property type="protein sequence ID" value="KAH7969976.1"/>
    <property type="molecule type" value="Genomic_DNA"/>
</dbReference>
<organism evidence="6 7">
    <name type="scientific">Rhipicephalus sanguineus</name>
    <name type="common">Brown dog tick</name>
    <name type="synonym">Ixodes sanguineus</name>
    <dbReference type="NCBI Taxonomy" id="34632"/>
    <lineage>
        <taxon>Eukaryota</taxon>
        <taxon>Metazoa</taxon>
        <taxon>Ecdysozoa</taxon>
        <taxon>Arthropoda</taxon>
        <taxon>Chelicerata</taxon>
        <taxon>Arachnida</taxon>
        <taxon>Acari</taxon>
        <taxon>Parasitiformes</taxon>
        <taxon>Ixodida</taxon>
        <taxon>Ixodoidea</taxon>
        <taxon>Ixodidae</taxon>
        <taxon>Rhipicephalinae</taxon>
        <taxon>Rhipicephalus</taxon>
        <taxon>Rhipicephalus</taxon>
    </lineage>
</organism>
<reference evidence="6" key="1">
    <citation type="journal article" date="2020" name="Cell">
        <title>Large-Scale Comparative Analyses of Tick Genomes Elucidate Their Genetic Diversity and Vector Capacities.</title>
        <authorList>
            <consortium name="Tick Genome and Microbiome Consortium (TIGMIC)"/>
            <person name="Jia N."/>
            <person name="Wang J."/>
            <person name="Shi W."/>
            <person name="Du L."/>
            <person name="Sun Y."/>
            <person name="Zhan W."/>
            <person name="Jiang J.F."/>
            <person name="Wang Q."/>
            <person name="Zhang B."/>
            <person name="Ji P."/>
            <person name="Bell-Sakyi L."/>
            <person name="Cui X.M."/>
            <person name="Yuan T.T."/>
            <person name="Jiang B.G."/>
            <person name="Yang W.F."/>
            <person name="Lam T.T."/>
            <person name="Chang Q.C."/>
            <person name="Ding S.J."/>
            <person name="Wang X.J."/>
            <person name="Zhu J.G."/>
            <person name="Ruan X.D."/>
            <person name="Zhao L."/>
            <person name="Wei J.T."/>
            <person name="Ye R.Z."/>
            <person name="Que T.C."/>
            <person name="Du C.H."/>
            <person name="Zhou Y.H."/>
            <person name="Cheng J.X."/>
            <person name="Dai P.F."/>
            <person name="Guo W.B."/>
            <person name="Han X.H."/>
            <person name="Huang E.J."/>
            <person name="Li L.F."/>
            <person name="Wei W."/>
            <person name="Gao Y.C."/>
            <person name="Liu J.Z."/>
            <person name="Shao H.Z."/>
            <person name="Wang X."/>
            <person name="Wang C.C."/>
            <person name="Yang T.C."/>
            <person name="Huo Q.B."/>
            <person name="Li W."/>
            <person name="Chen H.Y."/>
            <person name="Chen S.E."/>
            <person name="Zhou L.G."/>
            <person name="Ni X.B."/>
            <person name="Tian J.H."/>
            <person name="Sheng Y."/>
            <person name="Liu T."/>
            <person name="Pan Y.S."/>
            <person name="Xia L.Y."/>
            <person name="Li J."/>
            <person name="Zhao F."/>
            <person name="Cao W.C."/>
        </authorList>
    </citation>
    <scope>NUCLEOTIDE SEQUENCE</scope>
    <source>
        <strain evidence="6">Rsan-2018</strain>
    </source>
</reference>
<dbReference type="AlphaFoldDB" id="A0A9D4T2W4"/>
<protein>
    <recommendedName>
        <fullName evidence="8">RING-type domain-containing protein</fullName>
    </recommendedName>
</protein>
<feature type="region of interest" description="Disordered" evidence="5">
    <location>
        <begin position="542"/>
        <end position="577"/>
    </location>
</feature>
<keyword evidence="7" id="KW-1185">Reference proteome</keyword>
<feature type="region of interest" description="Disordered" evidence="5">
    <location>
        <begin position="399"/>
        <end position="439"/>
    </location>
</feature>
<evidence type="ECO:0000256" key="4">
    <source>
        <dbReference type="SAM" id="Coils"/>
    </source>
</evidence>
<name>A0A9D4T2W4_RHISA</name>
<evidence type="ECO:0000313" key="6">
    <source>
        <dbReference type="EMBL" id="KAH7969976.1"/>
    </source>
</evidence>
<keyword evidence="4" id="KW-0175">Coiled coil</keyword>
<sequence length="831" mass="93937">MSRIPQGTWSQMAQGNSTDNDASRVSRKEPVEMPAYQEFRASAKKVFAARVREPSPQKVQRIRRSLDQQQAEQRLQCNCCARIVYDGWKAVHCEHVICIDCMVRSSKELVHCQVCIMMCYEDGQHNICVVCFGCELLCRCPERLERVDANAELCYRTTGRKPPEFYKRITRVSLPAAAGRTNLTVDVDDVPGKSRVMKKSIEREEKLNRTTPEKLRRLNAKQQNMEERVRYLENCLARLQSKLEELVSARPPEALIQQVQEQQQPTGMYQIQLQGASQAQRILQMPDPWRTQATPQLYTGCDPMAPAFPQFPNSFPDPVFPNEFTQLPLFDAMRQAIRHQNVPEDGEGLPRRALVAVVQMNSRTPGSGVLDPLNHIAGSGQQNYSSIGSSIIIREISDDDEEGQEDIPSEPSSSSSDTNPIRNLQHPSAVEPQKKDAETSVQMGTLVVQLTKLYDRVAALEVDNEKLRSDQRNLHKANAKMREVVKDLQCEQKRSRQTLPMNKPPLMMQTQIQQPQQSMNMHCDPGGASTTALKVGVDAFAENSSTQETTASSTPRSSDPSRSSDASEARNTTKVEEEINIVVQSSPGGEIFLNNEASPPKTLAFMEAPAASSAPWPTYGGTQYKRTTSLPSQSVGQQLSDSELETYKRRLNDIMDWYQLCKRREAYLEQTTLAYLRQTLNNSCHFLDYGHPFCWELDKCLKLSSGKTCFRDFRVFSGPIIDVVCRGLIRFVVDPLPSSICVYVEILISAKPRVDQCYVLRVRDPDSRKDFHYERYTSEDMFGFRGVLTYPGTPCLGFFSIVVQVDHDDLPLSFRSGGRLLIELIKTRYGE</sequence>
<evidence type="ECO:0000256" key="1">
    <source>
        <dbReference type="ARBA" id="ARBA00022723"/>
    </source>
</evidence>
<dbReference type="PROSITE" id="PS00518">
    <property type="entry name" value="ZF_RING_1"/>
    <property type="match status" value="1"/>
</dbReference>
<dbReference type="InterPro" id="IPR017907">
    <property type="entry name" value="Znf_RING_CS"/>
</dbReference>
<feature type="compositionally biased region" description="Acidic residues" evidence="5">
    <location>
        <begin position="399"/>
        <end position="408"/>
    </location>
</feature>
<evidence type="ECO:0008006" key="8">
    <source>
        <dbReference type="Google" id="ProtNLM"/>
    </source>
</evidence>
<feature type="region of interest" description="Disordered" evidence="5">
    <location>
        <begin position="1"/>
        <end position="31"/>
    </location>
</feature>
<comment type="caution">
    <text evidence="6">The sequence shown here is derived from an EMBL/GenBank/DDBJ whole genome shotgun (WGS) entry which is preliminary data.</text>
</comment>
<feature type="compositionally biased region" description="Polar residues" evidence="5">
    <location>
        <begin position="417"/>
        <end position="426"/>
    </location>
</feature>
<evidence type="ECO:0000313" key="7">
    <source>
        <dbReference type="Proteomes" id="UP000821837"/>
    </source>
</evidence>
<accession>A0A9D4T2W4</accession>
<evidence type="ECO:0000256" key="2">
    <source>
        <dbReference type="ARBA" id="ARBA00022771"/>
    </source>
</evidence>
<feature type="compositionally biased region" description="Basic and acidic residues" evidence="5">
    <location>
        <begin position="21"/>
        <end position="31"/>
    </location>
</feature>
<keyword evidence="3" id="KW-0862">Zinc</keyword>
<feature type="coiled-coil region" evidence="4">
    <location>
        <begin position="215"/>
        <end position="242"/>
    </location>
</feature>
<keyword evidence="2" id="KW-0863">Zinc-finger</keyword>
<evidence type="ECO:0000256" key="5">
    <source>
        <dbReference type="SAM" id="MobiDB-lite"/>
    </source>
</evidence>
<gene>
    <name evidence="6" type="ORF">HPB52_023608</name>
</gene>
<feature type="compositionally biased region" description="Polar residues" evidence="5">
    <location>
        <begin position="1"/>
        <end position="20"/>
    </location>
</feature>
<dbReference type="Proteomes" id="UP000821837">
    <property type="component" value="Unassembled WGS sequence"/>
</dbReference>
<keyword evidence="1" id="KW-0479">Metal-binding</keyword>
<proteinExistence type="predicted"/>